<accession>A0A430SFC8</accession>
<name>A0A430SFC8_THESC</name>
<gene>
    <name evidence="2" type="ORF">CSW37_06100</name>
</gene>
<dbReference type="Proteomes" id="UP000288051">
    <property type="component" value="Unassembled WGS sequence"/>
</dbReference>
<sequence length="36" mass="3790">MKAYSTAHLSLDLPEGHPFPSSTYPGVAEPLKGPPP</sequence>
<feature type="non-terminal residue" evidence="2">
    <location>
        <position position="36"/>
    </location>
</feature>
<protein>
    <submittedName>
        <fullName evidence="2">Histone deacetylase</fullName>
    </submittedName>
</protein>
<evidence type="ECO:0000313" key="3">
    <source>
        <dbReference type="Proteomes" id="UP000288051"/>
    </source>
</evidence>
<feature type="region of interest" description="Disordered" evidence="1">
    <location>
        <begin position="1"/>
        <end position="36"/>
    </location>
</feature>
<dbReference type="EMBL" id="PELZ01000166">
    <property type="protein sequence ID" value="RTH37591.1"/>
    <property type="molecule type" value="Genomic_DNA"/>
</dbReference>
<reference evidence="2 3" key="1">
    <citation type="journal article" date="2019" name="Extremophiles">
        <title>Biogeography of thermophiles and predominance of Thermus scotoductus in domestic water heaters.</title>
        <authorList>
            <person name="Wilpiszeski R.L."/>
            <person name="Zhang Z."/>
            <person name="House C.H."/>
        </authorList>
    </citation>
    <scope>NUCLEOTIDE SEQUENCE [LARGE SCALE GENOMIC DNA]</scope>
    <source>
        <strain evidence="2 3">24_S24</strain>
    </source>
</reference>
<organism evidence="2 3">
    <name type="scientific">Thermus scotoductus</name>
    <dbReference type="NCBI Taxonomy" id="37636"/>
    <lineage>
        <taxon>Bacteria</taxon>
        <taxon>Thermotogati</taxon>
        <taxon>Deinococcota</taxon>
        <taxon>Deinococci</taxon>
        <taxon>Thermales</taxon>
        <taxon>Thermaceae</taxon>
        <taxon>Thermus</taxon>
    </lineage>
</organism>
<proteinExistence type="predicted"/>
<dbReference type="AlphaFoldDB" id="A0A430SFC8"/>
<evidence type="ECO:0000313" key="2">
    <source>
        <dbReference type="EMBL" id="RTH37591.1"/>
    </source>
</evidence>
<comment type="caution">
    <text evidence="2">The sequence shown here is derived from an EMBL/GenBank/DDBJ whole genome shotgun (WGS) entry which is preliminary data.</text>
</comment>
<evidence type="ECO:0000256" key="1">
    <source>
        <dbReference type="SAM" id="MobiDB-lite"/>
    </source>
</evidence>